<keyword evidence="1" id="KW-0732">Signal</keyword>
<sequence>MAHMQANGIKWTTALPLVLLGIRTSLKMDIGLAPSDMVYGSALRLPADFLAPTGPPGALDPTNFASTLKTAMYPETDAPSPQQHIYVLQQCTQELHPRIHSSDLTPPYADPYRRTEKTIAVDTGGSPTTVAIDRTKPDFLTTDPQATATASSTRQGVGTRGFFGLFGGIPATTGKGPPPEGPAPDIPGFKWEGVDGATSTHRAGSIYPVVLQCVERTTAKVFGRSSCPAYVPADTFPEAEFNSFRLQCERSAELRRSYREPLDWELDYLLARAEDAYEAVRWHLKPDWCGREVFEEVLRIFIRPPHPVFRCFGKPPLLVSGYGGPLRGLTRSWLKGFG</sequence>
<protein>
    <submittedName>
        <fullName evidence="3">Uncharacterized protein</fullName>
    </submittedName>
</protein>
<dbReference type="Proteomes" id="UP000046395">
    <property type="component" value="Unassembled WGS sequence"/>
</dbReference>
<dbReference type="AlphaFoldDB" id="A0A5S6QHA9"/>
<organism evidence="2 3">
    <name type="scientific">Trichuris muris</name>
    <name type="common">Mouse whipworm</name>
    <dbReference type="NCBI Taxonomy" id="70415"/>
    <lineage>
        <taxon>Eukaryota</taxon>
        <taxon>Metazoa</taxon>
        <taxon>Ecdysozoa</taxon>
        <taxon>Nematoda</taxon>
        <taxon>Enoplea</taxon>
        <taxon>Dorylaimia</taxon>
        <taxon>Trichinellida</taxon>
        <taxon>Trichuridae</taxon>
        <taxon>Trichuris</taxon>
    </lineage>
</organism>
<evidence type="ECO:0000256" key="1">
    <source>
        <dbReference type="SAM" id="SignalP"/>
    </source>
</evidence>
<name>A0A5S6QHA9_TRIMR</name>
<dbReference type="STRING" id="70415.A0A5S6QHA9"/>
<dbReference type="PANTHER" id="PTHR38681">
    <property type="entry name" value="RETROVIRUS-RELATED POL POLYPROTEIN FROM TRANSPOSON 412-LIKE PROTEIN-RELATED"/>
    <property type="match status" value="1"/>
</dbReference>
<dbReference type="PANTHER" id="PTHR38681:SF1">
    <property type="entry name" value="RETROVIRUS-RELATED POL POLYPROTEIN FROM TRANSPOSON 412-LIKE PROTEIN"/>
    <property type="match status" value="1"/>
</dbReference>
<feature type="chain" id="PRO_5024445257" evidence="1">
    <location>
        <begin position="28"/>
        <end position="338"/>
    </location>
</feature>
<evidence type="ECO:0000313" key="3">
    <source>
        <dbReference type="WBParaSite" id="TMUE_2000006569.1"/>
    </source>
</evidence>
<reference evidence="3" key="1">
    <citation type="submission" date="2019-12" db="UniProtKB">
        <authorList>
            <consortium name="WormBaseParasite"/>
        </authorList>
    </citation>
    <scope>IDENTIFICATION</scope>
</reference>
<evidence type="ECO:0000313" key="2">
    <source>
        <dbReference type="Proteomes" id="UP000046395"/>
    </source>
</evidence>
<proteinExistence type="predicted"/>
<keyword evidence="2" id="KW-1185">Reference proteome</keyword>
<feature type="signal peptide" evidence="1">
    <location>
        <begin position="1"/>
        <end position="27"/>
    </location>
</feature>
<dbReference type="WBParaSite" id="TMUE_2000006569.1">
    <property type="protein sequence ID" value="TMUE_2000006569.1"/>
    <property type="gene ID" value="WBGene00285393"/>
</dbReference>
<accession>A0A5S6QHA9</accession>